<organism evidence="1">
    <name type="scientific">uncultured Sulfurovum sp</name>
    <dbReference type="NCBI Taxonomy" id="269237"/>
    <lineage>
        <taxon>Bacteria</taxon>
        <taxon>Pseudomonadati</taxon>
        <taxon>Campylobacterota</taxon>
        <taxon>Epsilonproteobacteria</taxon>
        <taxon>Campylobacterales</taxon>
        <taxon>Sulfurovaceae</taxon>
        <taxon>Sulfurovum</taxon>
        <taxon>environmental samples</taxon>
    </lineage>
</organism>
<dbReference type="AlphaFoldDB" id="A0A6S6SUF2"/>
<reference evidence="1" key="1">
    <citation type="submission" date="2020-01" db="EMBL/GenBank/DDBJ databases">
        <authorList>
            <person name="Meier V. D."/>
            <person name="Meier V D."/>
        </authorList>
    </citation>
    <scope>NUCLEOTIDE SEQUENCE</scope>
    <source>
        <strain evidence="1">HLG_WM_MAG_04</strain>
    </source>
</reference>
<proteinExistence type="predicted"/>
<name>A0A6S6SUF2_9BACT</name>
<gene>
    <name evidence="1" type="ORF">HELGO_WM3866</name>
</gene>
<accession>A0A6S6SUF2</accession>
<protein>
    <submittedName>
        <fullName evidence="1">Uncharacterized protein</fullName>
    </submittedName>
</protein>
<sequence length="62" mass="7296">MHIIIWLRFISGLLLLVLLIFISMEQVIAQKTSYEENASRYSLQEHEKINSNKKFISCEVLL</sequence>
<evidence type="ECO:0000313" key="1">
    <source>
        <dbReference type="EMBL" id="CAA6808434.1"/>
    </source>
</evidence>
<dbReference type="EMBL" id="CACVAX010000018">
    <property type="protein sequence ID" value="CAA6808434.1"/>
    <property type="molecule type" value="Genomic_DNA"/>
</dbReference>